<sequence>MAEVFGRGILDIAVEISAPTKKERNRVLRRPVKAHTWYWHRIGTGSGDQDKDCIEQLRTAMHLHWE</sequence>
<evidence type="ECO:0000313" key="2">
    <source>
        <dbReference type="Proteomes" id="UP000035720"/>
    </source>
</evidence>
<reference evidence="1 2" key="1">
    <citation type="journal article" date="2013" name="ISME J.">
        <title>A metabolic model for members of the genus Tetrasphaera involved in enhanced biological phosphorus removal.</title>
        <authorList>
            <person name="Kristiansen R."/>
            <person name="Nguyen H.T.T."/>
            <person name="Saunders A.M."/>
            <person name="Nielsen J.L."/>
            <person name="Wimmer R."/>
            <person name="Le V.Q."/>
            <person name="McIlroy S.J."/>
            <person name="Petrovski S."/>
            <person name="Seviour R.J."/>
            <person name="Calteau A."/>
            <person name="Nielsen K.L."/>
            <person name="Nielsen P.H."/>
        </authorList>
    </citation>
    <scope>NUCLEOTIDE SEQUENCE [LARGE SCALE GENOMIC DNA]</scope>
    <source>
        <strain evidence="1 2">Ben 74</strain>
    </source>
</reference>
<comment type="caution">
    <text evidence="1">The sequence shown here is derived from an EMBL/GenBank/DDBJ whole genome shotgun (WGS) entry which is preliminary data.</text>
</comment>
<gene>
    <name evidence="1" type="ORF">BN13_1080025</name>
</gene>
<dbReference type="Proteomes" id="UP000035720">
    <property type="component" value="Unassembled WGS sequence"/>
</dbReference>
<protein>
    <submittedName>
        <fullName evidence="1">Uncharacterized protein</fullName>
    </submittedName>
</protein>
<evidence type="ECO:0000313" key="1">
    <source>
        <dbReference type="EMBL" id="CCI51552.1"/>
    </source>
</evidence>
<dbReference type="STRING" id="1193518.BN13_1080025"/>
<organism evidence="1 2">
    <name type="scientific">Nostocoides jenkinsii Ben 74</name>
    <dbReference type="NCBI Taxonomy" id="1193518"/>
    <lineage>
        <taxon>Bacteria</taxon>
        <taxon>Bacillati</taxon>
        <taxon>Actinomycetota</taxon>
        <taxon>Actinomycetes</taxon>
        <taxon>Micrococcales</taxon>
        <taxon>Intrasporangiaceae</taxon>
        <taxon>Nostocoides</taxon>
    </lineage>
</organism>
<dbReference type="AlphaFoldDB" id="A0A077M9R7"/>
<accession>A0A077M9R7</accession>
<proteinExistence type="predicted"/>
<dbReference type="EMBL" id="CAJC01000011">
    <property type="protein sequence ID" value="CCI51552.1"/>
    <property type="molecule type" value="Genomic_DNA"/>
</dbReference>
<keyword evidence="2" id="KW-1185">Reference proteome</keyword>
<name>A0A077M9R7_9MICO</name>